<dbReference type="InterPro" id="IPR000182">
    <property type="entry name" value="GNAT_dom"/>
</dbReference>
<evidence type="ECO:0000256" key="3">
    <source>
        <dbReference type="ARBA" id="ARBA00038502"/>
    </source>
</evidence>
<feature type="domain" description="N-acetyltransferase" evidence="4">
    <location>
        <begin position="21"/>
        <end position="192"/>
    </location>
</feature>
<dbReference type="PROSITE" id="PS51186">
    <property type="entry name" value="GNAT"/>
    <property type="match status" value="1"/>
</dbReference>
<dbReference type="Pfam" id="PF13302">
    <property type="entry name" value="Acetyltransf_3"/>
    <property type="match status" value="1"/>
</dbReference>
<name>D5UVR9_TSUPD</name>
<organism evidence="5 6">
    <name type="scientific">Tsukamurella paurometabola (strain ATCC 8368 / DSM 20162 / CCUG 35730 / CIP 100753 / JCM 10117 / KCTC 9821 / NBRC 16120 / NCIMB 702349 / NCTC 13040)</name>
    <name type="common">Corynebacterium paurometabolum</name>
    <dbReference type="NCBI Taxonomy" id="521096"/>
    <lineage>
        <taxon>Bacteria</taxon>
        <taxon>Bacillati</taxon>
        <taxon>Actinomycetota</taxon>
        <taxon>Actinomycetes</taxon>
        <taxon>Mycobacteriales</taxon>
        <taxon>Tsukamurellaceae</taxon>
        <taxon>Tsukamurella</taxon>
    </lineage>
</organism>
<keyword evidence="2" id="KW-0012">Acyltransferase</keyword>
<dbReference type="InterPro" id="IPR051531">
    <property type="entry name" value="N-acetyltransferase"/>
</dbReference>
<dbReference type="HOGENOM" id="CLU_013985_40_0_11"/>
<accession>D5UVR9</accession>
<protein>
    <submittedName>
        <fullName evidence="5">GCN5-related N-acetyltransferase</fullName>
    </submittedName>
</protein>
<evidence type="ECO:0000256" key="2">
    <source>
        <dbReference type="ARBA" id="ARBA00023315"/>
    </source>
</evidence>
<dbReference type="AlphaFoldDB" id="D5UVR9"/>
<dbReference type="eggNOG" id="COG1670">
    <property type="taxonomic scope" value="Bacteria"/>
</dbReference>
<dbReference type="KEGG" id="tpr:Tpau_3266"/>
<dbReference type="RefSeq" id="WP_013127851.1">
    <property type="nucleotide sequence ID" value="NC_014158.1"/>
</dbReference>
<dbReference type="PANTHER" id="PTHR43792">
    <property type="entry name" value="GNAT FAMILY, PUTATIVE (AFU_ORTHOLOGUE AFUA_3G00765)-RELATED-RELATED"/>
    <property type="match status" value="1"/>
</dbReference>
<dbReference type="Proteomes" id="UP000001213">
    <property type="component" value="Chromosome"/>
</dbReference>
<evidence type="ECO:0000259" key="4">
    <source>
        <dbReference type="PROSITE" id="PS51186"/>
    </source>
</evidence>
<keyword evidence="6" id="KW-1185">Reference proteome</keyword>
<dbReference type="Gene3D" id="3.40.630.30">
    <property type="match status" value="1"/>
</dbReference>
<dbReference type="SUPFAM" id="SSF55729">
    <property type="entry name" value="Acyl-CoA N-acyltransferases (Nat)"/>
    <property type="match status" value="1"/>
</dbReference>
<dbReference type="EMBL" id="CP001966">
    <property type="protein sequence ID" value="ADG79851.1"/>
    <property type="molecule type" value="Genomic_DNA"/>
</dbReference>
<dbReference type="GO" id="GO:0005737">
    <property type="term" value="C:cytoplasm"/>
    <property type="evidence" value="ECO:0007669"/>
    <property type="project" value="TreeGrafter"/>
</dbReference>
<gene>
    <name evidence="5" type="ordered locus">Tpau_3266</name>
</gene>
<dbReference type="STRING" id="521096.Tpau_3266"/>
<reference evidence="6" key="1">
    <citation type="submission" date="2010-03" db="EMBL/GenBank/DDBJ databases">
        <title>The complete chromosome of Tsukamurella paurometabola DSM 20162.</title>
        <authorList>
            <consortium name="US DOE Joint Genome Institute (JGI-PGF)"/>
            <person name="Lucas S."/>
            <person name="Copeland A."/>
            <person name="Lapidus A."/>
            <person name="Glavina del Rio T."/>
            <person name="Dalin E."/>
            <person name="Tice H."/>
            <person name="Bruce D."/>
            <person name="Goodwin L."/>
            <person name="Pitluck S."/>
            <person name="Kyrpides N."/>
            <person name="Mavromatis K."/>
            <person name="Ivanova N."/>
            <person name="Mikhailova N."/>
            <person name="Munk A.C."/>
            <person name="Brettin T."/>
            <person name="Detter J.C."/>
            <person name="Tapia R."/>
            <person name="Han C."/>
            <person name="Larimer F."/>
            <person name="Land M."/>
            <person name="Hauser L."/>
            <person name="Markowitz V."/>
            <person name="Cheng J.-F."/>
            <person name="Hugenholtz P."/>
            <person name="Woyke T."/>
            <person name="Wu D."/>
            <person name="Jando M."/>
            <person name="Brambilla E."/>
            <person name="Klenk H.-P."/>
            <person name="Eisen J.A."/>
        </authorList>
    </citation>
    <scope>NUCLEOTIDE SEQUENCE [LARGE SCALE GENOMIC DNA]</scope>
    <source>
        <strain evidence="6">ATCC 8368 / DSM 20162 / CCUG 35730 / CIP 100753 / JCM 10117 / KCTC 9821 / NBRC 16120 / NCIMB 702349 / NCTC 13040</strain>
    </source>
</reference>
<dbReference type="InterPro" id="IPR016181">
    <property type="entry name" value="Acyl_CoA_acyltransferase"/>
</dbReference>
<keyword evidence="1 5" id="KW-0808">Transferase</keyword>
<comment type="similarity">
    <text evidence="3">Belongs to the acetyltransferase family. RimJ subfamily.</text>
</comment>
<sequence>MLFGADWQVRLGPLRTAAGTVELRPIRARDARQWSRLRLLNRAELQPWEPSGEVDWTRRHAASAWPPLCSSLRSQARSGTLVPLVIEVNGEYGGQITIGNITRGQLQSAWVGYWVDRRFTGRGVATTAVALAADHCFHRLGLHRVEATVRPENAGSRAVLSNSGFREEGVLRRYLHVDGAWRDHLLMGLTAEEIPDSMVARVVRSGRAWF</sequence>
<dbReference type="PANTHER" id="PTHR43792:SF8">
    <property type="entry name" value="[RIBOSOMAL PROTEIN US5]-ALANINE N-ACETYLTRANSFERASE"/>
    <property type="match status" value="1"/>
</dbReference>
<evidence type="ECO:0000313" key="5">
    <source>
        <dbReference type="EMBL" id="ADG79851.1"/>
    </source>
</evidence>
<proteinExistence type="inferred from homology"/>
<dbReference type="GO" id="GO:0008999">
    <property type="term" value="F:protein-N-terminal-alanine acetyltransferase activity"/>
    <property type="evidence" value="ECO:0007669"/>
    <property type="project" value="TreeGrafter"/>
</dbReference>
<evidence type="ECO:0000313" key="6">
    <source>
        <dbReference type="Proteomes" id="UP000001213"/>
    </source>
</evidence>
<reference evidence="5 6" key="2">
    <citation type="journal article" date="2011" name="Stand. Genomic Sci.">
        <title>Complete genome sequence of Tsukamurella paurometabola type strain (no. 33).</title>
        <authorList>
            <person name="Munk A.C."/>
            <person name="Lapidus A."/>
            <person name="Lucas S."/>
            <person name="Nolan M."/>
            <person name="Tice H."/>
            <person name="Cheng J.F."/>
            <person name="Del Rio T.G."/>
            <person name="Goodwin L."/>
            <person name="Pitluck S."/>
            <person name="Liolios K."/>
            <person name="Huntemann M."/>
            <person name="Ivanova N."/>
            <person name="Mavromatis K."/>
            <person name="Mikhailova N."/>
            <person name="Pati A."/>
            <person name="Chen A."/>
            <person name="Palaniappan K."/>
            <person name="Tapia R."/>
            <person name="Han C."/>
            <person name="Land M."/>
            <person name="Hauser L."/>
            <person name="Chang Y.J."/>
            <person name="Jeffries C.D."/>
            <person name="Brettin T."/>
            <person name="Yasawong M."/>
            <person name="Brambilla E.M."/>
            <person name="Rohde M."/>
            <person name="Sikorski J."/>
            <person name="Goker M."/>
            <person name="Detter J.C."/>
            <person name="Woyke T."/>
            <person name="Bristow J."/>
            <person name="Eisen J.A."/>
            <person name="Markowitz V."/>
            <person name="Hugenholtz P."/>
            <person name="Kyrpides N.C."/>
            <person name="Klenk H.P."/>
        </authorList>
    </citation>
    <scope>NUCLEOTIDE SEQUENCE [LARGE SCALE GENOMIC DNA]</scope>
    <source>
        <strain evidence="6">ATCC 8368 / DSM 20162 / CCUG 35730 / CIP 100753 / JCM 10117 / KCTC 9821 / NBRC 16120 / NCIMB 702349 / NCTC 13040</strain>
    </source>
</reference>
<evidence type="ECO:0000256" key="1">
    <source>
        <dbReference type="ARBA" id="ARBA00022679"/>
    </source>
</evidence>